<sequence length="171" mass="17707">MASLIASALVLFLSSVCAFPYSFNPWAGPQRFSLNHLQPMTTRIPNPMISGFAGGNVLCAYCQRVRGPCGCQGLCVGGCGGGFGGFGSSLGPAFGSSFSPAFSSSFGSVRPGGRRYPFLSYGAFPQSRFSQFGGGRSGGVSLGSPFLSRNFQGGGGNMNMFGNSADYDHDD</sequence>
<keyword evidence="3" id="KW-1185">Reference proteome</keyword>
<dbReference type="AlphaFoldDB" id="A0A8W8ML23"/>
<evidence type="ECO:0000313" key="2">
    <source>
        <dbReference type="EnsemblMetazoa" id="G34839.1:cds"/>
    </source>
</evidence>
<proteinExistence type="predicted"/>
<organism evidence="2 3">
    <name type="scientific">Magallana gigas</name>
    <name type="common">Pacific oyster</name>
    <name type="synonym">Crassostrea gigas</name>
    <dbReference type="NCBI Taxonomy" id="29159"/>
    <lineage>
        <taxon>Eukaryota</taxon>
        <taxon>Metazoa</taxon>
        <taxon>Spiralia</taxon>
        <taxon>Lophotrochozoa</taxon>
        <taxon>Mollusca</taxon>
        <taxon>Bivalvia</taxon>
        <taxon>Autobranchia</taxon>
        <taxon>Pteriomorphia</taxon>
        <taxon>Ostreida</taxon>
        <taxon>Ostreoidea</taxon>
        <taxon>Ostreidae</taxon>
        <taxon>Magallana</taxon>
    </lineage>
</organism>
<name>A0A8W8ML23_MAGGI</name>
<feature type="signal peptide" evidence="1">
    <location>
        <begin position="1"/>
        <end position="18"/>
    </location>
</feature>
<accession>A0A8W8ML23</accession>
<evidence type="ECO:0000256" key="1">
    <source>
        <dbReference type="SAM" id="SignalP"/>
    </source>
</evidence>
<protein>
    <submittedName>
        <fullName evidence="2">Uncharacterized protein</fullName>
    </submittedName>
</protein>
<feature type="chain" id="PRO_5036505330" evidence="1">
    <location>
        <begin position="19"/>
        <end position="171"/>
    </location>
</feature>
<evidence type="ECO:0000313" key="3">
    <source>
        <dbReference type="Proteomes" id="UP000005408"/>
    </source>
</evidence>
<keyword evidence="1" id="KW-0732">Signal</keyword>
<reference evidence="2" key="1">
    <citation type="submission" date="2022-08" db="UniProtKB">
        <authorList>
            <consortium name="EnsemblMetazoa"/>
        </authorList>
    </citation>
    <scope>IDENTIFICATION</scope>
    <source>
        <strain evidence="2">05x7-T-G4-1.051#20</strain>
    </source>
</reference>
<dbReference type="Proteomes" id="UP000005408">
    <property type="component" value="Unassembled WGS sequence"/>
</dbReference>
<dbReference type="EnsemblMetazoa" id="G34839.1">
    <property type="protein sequence ID" value="G34839.1:cds"/>
    <property type="gene ID" value="G34839"/>
</dbReference>